<proteinExistence type="predicted"/>
<dbReference type="EMBL" id="CAJVQC010003443">
    <property type="protein sequence ID" value="CAG8527035.1"/>
    <property type="molecule type" value="Genomic_DNA"/>
</dbReference>
<name>A0ACA9LF35_9GLOM</name>
<dbReference type="Proteomes" id="UP000789920">
    <property type="component" value="Unassembled WGS sequence"/>
</dbReference>
<accession>A0ACA9LF35</accession>
<reference evidence="1" key="1">
    <citation type="submission" date="2021-06" db="EMBL/GenBank/DDBJ databases">
        <authorList>
            <person name="Kallberg Y."/>
            <person name="Tangrot J."/>
            <person name="Rosling A."/>
        </authorList>
    </citation>
    <scope>NUCLEOTIDE SEQUENCE</scope>
    <source>
        <strain evidence="1">MA461A</strain>
    </source>
</reference>
<feature type="non-terminal residue" evidence="1">
    <location>
        <position position="436"/>
    </location>
</feature>
<organism evidence="1 2">
    <name type="scientific">Racocetra persica</name>
    <dbReference type="NCBI Taxonomy" id="160502"/>
    <lineage>
        <taxon>Eukaryota</taxon>
        <taxon>Fungi</taxon>
        <taxon>Fungi incertae sedis</taxon>
        <taxon>Mucoromycota</taxon>
        <taxon>Glomeromycotina</taxon>
        <taxon>Glomeromycetes</taxon>
        <taxon>Diversisporales</taxon>
        <taxon>Gigasporaceae</taxon>
        <taxon>Racocetra</taxon>
    </lineage>
</organism>
<protein>
    <submittedName>
        <fullName evidence="1">12632_t:CDS:1</fullName>
    </submittedName>
</protein>
<comment type="caution">
    <text evidence="1">The sequence shown here is derived from an EMBL/GenBank/DDBJ whole genome shotgun (WGS) entry which is preliminary data.</text>
</comment>
<sequence>MQLRLDTLFNQQKETGQQQEKLLQFRWEQLEKALKTNKESLTQQQKEQENLLKTHLDSLSKQQKSSSESQEKLLQLRLDSFGQELKSSKEALSQINNLLLTPFKRGRLGNIQLDRLLSLYLPKDDRIYRLEYTLKKKTAKGEGLRPDAVIFGIEKKNNLAIDSKFPFENYLSAGQEGISPTEEEERTKKFKENLKTHIKKIAEYISPLDHTKHVIMFIPSEVVFAKINEQSYYDIIEFALTKKVSLLTKSNKALQEFNISVEKITKHGESIKKIETTPQLTNESTFSPSVLREKEENTAKTQPLNAWEERIRRVEAGEGYFLCGKNLRQEVRKLVGATTGLRCCLNCEEKLRKVESNRYKPPFDIPLSVAKYFYEKGIDDTAIIQSGGPVLEGIFYAMKECRQKYGDYQKLFIQIPSLTNEKLVEKTKTKPWELAR</sequence>
<evidence type="ECO:0000313" key="1">
    <source>
        <dbReference type="EMBL" id="CAG8527035.1"/>
    </source>
</evidence>
<keyword evidence="2" id="KW-1185">Reference proteome</keyword>
<evidence type="ECO:0000313" key="2">
    <source>
        <dbReference type="Proteomes" id="UP000789920"/>
    </source>
</evidence>
<gene>
    <name evidence="1" type="ORF">RPERSI_LOCUS2967</name>
</gene>